<dbReference type="InterPro" id="IPR051199">
    <property type="entry name" value="LPS_LOS_Heptosyltrfase"/>
</dbReference>
<accession>A0A1C6TS16</accession>
<dbReference type="GO" id="GO:0009244">
    <property type="term" value="P:lipopolysaccharide core region biosynthetic process"/>
    <property type="evidence" value="ECO:0007669"/>
    <property type="project" value="TreeGrafter"/>
</dbReference>
<dbReference type="RefSeq" id="WP_091113156.1">
    <property type="nucleotide sequence ID" value="NZ_FMHY01000002.1"/>
</dbReference>
<dbReference type="GO" id="GO:0005829">
    <property type="term" value="C:cytosol"/>
    <property type="evidence" value="ECO:0007669"/>
    <property type="project" value="TreeGrafter"/>
</dbReference>
<sequence length="368" mass="38443">MASPSVLGPVGERVSDVERIAVLRANALGDFIFILPALAALRAAYPGAEIVLLGAPWHAALWRDRPGPVDRVLVVPAAPGIREAGPDEPPAELADFLAAARAERFDLALQLHGGGANSNPLVSGLGARVTAGLRAEDAPPLDRWIRYVYYQHEVIRYLEAVALVGAAATTIIPALAVTGTDRAEARAVLGESTRPRVALHPGATDTRRRWPPERFGEVARALVGDGYEVLVTGTPAERGTVDAVVAAAGVPLRPQVGTLSLGGLAACYADCALVVSNDTGPLHLAGAVGTPTVGVYWIGNLINGATPLRARHRPIAAWTTHCPVCGVDCTPGIYPHRPGDGDCPHRDSFVADVPVIEVVEAARELLAG</sequence>
<proteinExistence type="predicted"/>
<dbReference type="PANTHER" id="PTHR30160:SF1">
    <property type="entry name" value="LIPOPOLYSACCHARIDE 1,2-N-ACETYLGLUCOSAMINETRANSFERASE-RELATED"/>
    <property type="match status" value="1"/>
</dbReference>
<dbReference type="CDD" id="cd03789">
    <property type="entry name" value="GT9_LPS_heptosyltransferase"/>
    <property type="match status" value="1"/>
</dbReference>
<name>A0A1C6TS16_9ACTN</name>
<protein>
    <submittedName>
        <fullName evidence="3">ADP-heptose:LPS heptosyltransferase</fullName>
    </submittedName>
</protein>
<dbReference type="Proteomes" id="UP000199696">
    <property type="component" value="Unassembled WGS sequence"/>
</dbReference>
<dbReference type="STRING" id="227316.GA0070604_0385"/>
<dbReference type="Pfam" id="PF01075">
    <property type="entry name" value="Glyco_transf_9"/>
    <property type="match status" value="1"/>
</dbReference>
<dbReference type="SUPFAM" id="SSF53756">
    <property type="entry name" value="UDP-Glycosyltransferase/glycogen phosphorylase"/>
    <property type="match status" value="1"/>
</dbReference>
<evidence type="ECO:0000313" key="3">
    <source>
        <dbReference type="EMBL" id="SCL44423.1"/>
    </source>
</evidence>
<organism evidence="3 4">
    <name type="scientific">Micromonospora eburnea</name>
    <dbReference type="NCBI Taxonomy" id="227316"/>
    <lineage>
        <taxon>Bacteria</taxon>
        <taxon>Bacillati</taxon>
        <taxon>Actinomycetota</taxon>
        <taxon>Actinomycetes</taxon>
        <taxon>Micromonosporales</taxon>
        <taxon>Micromonosporaceae</taxon>
        <taxon>Micromonospora</taxon>
    </lineage>
</organism>
<dbReference type="Gene3D" id="3.40.50.2000">
    <property type="entry name" value="Glycogen Phosphorylase B"/>
    <property type="match status" value="2"/>
</dbReference>
<gene>
    <name evidence="3" type="ORF">GA0070604_0385</name>
</gene>
<evidence type="ECO:0000313" key="4">
    <source>
        <dbReference type="Proteomes" id="UP000199696"/>
    </source>
</evidence>
<dbReference type="AlphaFoldDB" id="A0A1C6TS16"/>
<evidence type="ECO:0000256" key="2">
    <source>
        <dbReference type="ARBA" id="ARBA00022679"/>
    </source>
</evidence>
<dbReference type="InterPro" id="IPR002201">
    <property type="entry name" value="Glyco_trans_9"/>
</dbReference>
<dbReference type="PANTHER" id="PTHR30160">
    <property type="entry name" value="TETRAACYLDISACCHARIDE 4'-KINASE-RELATED"/>
    <property type="match status" value="1"/>
</dbReference>
<keyword evidence="1" id="KW-0328">Glycosyltransferase</keyword>
<dbReference type="OrthoDB" id="9807356at2"/>
<evidence type="ECO:0000256" key="1">
    <source>
        <dbReference type="ARBA" id="ARBA00022676"/>
    </source>
</evidence>
<dbReference type="EMBL" id="FMHY01000002">
    <property type="protein sequence ID" value="SCL44423.1"/>
    <property type="molecule type" value="Genomic_DNA"/>
</dbReference>
<dbReference type="GO" id="GO:0008713">
    <property type="term" value="F:ADP-heptose-lipopolysaccharide heptosyltransferase activity"/>
    <property type="evidence" value="ECO:0007669"/>
    <property type="project" value="TreeGrafter"/>
</dbReference>
<keyword evidence="4" id="KW-1185">Reference proteome</keyword>
<reference evidence="4" key="1">
    <citation type="submission" date="2016-06" db="EMBL/GenBank/DDBJ databases">
        <authorList>
            <person name="Varghese N."/>
            <person name="Submissions Spin"/>
        </authorList>
    </citation>
    <scope>NUCLEOTIDE SEQUENCE [LARGE SCALE GENOMIC DNA]</scope>
    <source>
        <strain evidence="4">DSM 44814</strain>
    </source>
</reference>
<keyword evidence="2 3" id="KW-0808">Transferase</keyword>